<evidence type="ECO:0000256" key="1">
    <source>
        <dbReference type="SAM" id="Phobius"/>
    </source>
</evidence>
<dbReference type="Proteomes" id="UP000184462">
    <property type="component" value="Unassembled WGS sequence"/>
</dbReference>
<dbReference type="InterPro" id="IPR025738">
    <property type="entry name" value="BatD"/>
</dbReference>
<dbReference type="AlphaFoldDB" id="A0A1M4VKV9"/>
<feature type="transmembrane region" description="Helical" evidence="1">
    <location>
        <begin position="451"/>
        <end position="470"/>
    </location>
</feature>
<organism evidence="3 4">
    <name type="scientific">Psychroflexus salarius</name>
    <dbReference type="NCBI Taxonomy" id="1155689"/>
    <lineage>
        <taxon>Bacteria</taxon>
        <taxon>Pseudomonadati</taxon>
        <taxon>Bacteroidota</taxon>
        <taxon>Flavobacteriia</taxon>
        <taxon>Flavobacteriales</taxon>
        <taxon>Flavobacteriaceae</taxon>
        <taxon>Psychroflexus</taxon>
    </lineage>
</organism>
<reference evidence="3 4" key="1">
    <citation type="submission" date="2016-11" db="EMBL/GenBank/DDBJ databases">
        <authorList>
            <person name="Jaros S."/>
            <person name="Januszkiewicz K."/>
            <person name="Wedrychowicz H."/>
        </authorList>
    </citation>
    <scope>NUCLEOTIDE SEQUENCE [LARGE SCALE GENOMIC DNA]</scope>
    <source>
        <strain evidence="3 4">DSM 25661</strain>
    </source>
</reference>
<keyword evidence="4" id="KW-1185">Reference proteome</keyword>
<keyword evidence="1" id="KW-0472">Membrane</keyword>
<keyword evidence="1" id="KW-0812">Transmembrane</keyword>
<protein>
    <submittedName>
        <fullName evidence="3">Oxygen tolerance</fullName>
    </submittedName>
</protein>
<accession>A0A1M4VKV9</accession>
<dbReference type="EMBL" id="FQTW01000004">
    <property type="protein sequence ID" value="SHE69538.1"/>
    <property type="molecule type" value="Genomic_DNA"/>
</dbReference>
<evidence type="ECO:0000313" key="4">
    <source>
        <dbReference type="Proteomes" id="UP000184462"/>
    </source>
</evidence>
<keyword evidence="1" id="KW-1133">Transmembrane helix</keyword>
<dbReference type="Pfam" id="PF13584">
    <property type="entry name" value="BatD"/>
    <property type="match status" value="2"/>
</dbReference>
<gene>
    <name evidence="3" type="ORF">SAMN05444278_104107</name>
</gene>
<sequence>MLKKISFIFSLFCVTFMTAQVTFVAKASREKVGINERIKVEFEVNKDGDNFIAPDFEGFKRIAGPGQSVKQQWVNGKSSFSKTYTYFIQPMKRGQLTIGQAEIEVQGQVYKTSPITIEVTAAVDNPDDGNGNRIDLSDAIHLVAEVSDYKPYVNEGISVVYKLYVNQTTNVRNWRSLDEPKYNNFWSQIIEIDQPEVKQGTYGGSNYRYVELRKTVLYPQKSGKLTIEPLSLSVSVEVPSNRRDFFGRRLYDVVERTISAKAKTVDVKALPEANKPADFSGAVGKFSLNTSLSKTELLASESLNYEVKVSGNGNLRLFSLPKPKFPSSVDVYDPEHDEKVSTRLSGLRGQITDNYTIVPNVAGSLEINPVQFSYFDASEETYKTLTSKAQVIKVNPNPNLASANNTSATSTGNSVASTGAKNIISTTNTFNFIELETEFSAINSNRFYNSFWFWLLIILSLGGIPLAILIKKFIRSKSGIRNTDHKRANKLAKRYLSGAKQSIGTSEAFYMNLELALHKFLKAKLRIETQELTKEGLRDKLSAKQVNDSEIEAVIKLIEKCELARYASEANQDMQTDYKQATELISNIDKQL</sequence>
<dbReference type="PANTHER" id="PTHR40940">
    <property type="entry name" value="PROTEIN BATD-RELATED"/>
    <property type="match status" value="1"/>
</dbReference>
<dbReference type="RefSeq" id="WP_073192814.1">
    <property type="nucleotide sequence ID" value="NZ_FQTW01000004.1"/>
</dbReference>
<name>A0A1M4VKV9_9FLAO</name>
<dbReference type="OrthoDB" id="2079210at2"/>
<evidence type="ECO:0000256" key="2">
    <source>
        <dbReference type="SAM" id="SignalP"/>
    </source>
</evidence>
<dbReference type="STRING" id="1155689.SAMN05444278_104107"/>
<feature type="chain" id="PRO_5013041871" evidence="2">
    <location>
        <begin position="20"/>
        <end position="592"/>
    </location>
</feature>
<proteinExistence type="predicted"/>
<evidence type="ECO:0000313" key="3">
    <source>
        <dbReference type="EMBL" id="SHE69538.1"/>
    </source>
</evidence>
<keyword evidence="2" id="KW-0732">Signal</keyword>
<dbReference type="PANTHER" id="PTHR40940:SF2">
    <property type="entry name" value="BATD"/>
    <property type="match status" value="1"/>
</dbReference>
<feature type="signal peptide" evidence="2">
    <location>
        <begin position="1"/>
        <end position="19"/>
    </location>
</feature>